<dbReference type="OrthoDB" id="423313at2759"/>
<dbReference type="EMBL" id="CM010721">
    <property type="protein sequence ID" value="RZC69880.1"/>
    <property type="molecule type" value="Genomic_DNA"/>
</dbReference>
<name>A0A4Y7KBZ5_PAPSO</name>
<dbReference type="FunFam" id="3.40.30.10:FF:000273">
    <property type="entry name" value="Glutaredoxin family protein"/>
    <property type="match status" value="1"/>
</dbReference>
<dbReference type="PANTHER" id="PTHR45669:SF30">
    <property type="entry name" value="OS04G0641300 PROTEIN"/>
    <property type="match status" value="1"/>
</dbReference>
<dbReference type="PANTHER" id="PTHR45669">
    <property type="entry name" value="GLUTAREDOXIN DOMAIN-CONTAINING CYSTEINE-RICH PROTEIN CG12206-RELATED"/>
    <property type="match status" value="1"/>
</dbReference>
<gene>
    <name evidence="3" type="ORF">C5167_033020</name>
</gene>
<dbReference type="CDD" id="cd03031">
    <property type="entry name" value="GRX_GRX_like"/>
    <property type="match status" value="1"/>
</dbReference>
<dbReference type="SUPFAM" id="SSF52833">
    <property type="entry name" value="Thioredoxin-like"/>
    <property type="match status" value="1"/>
</dbReference>
<dbReference type="InterPro" id="IPR036249">
    <property type="entry name" value="Thioredoxin-like_sf"/>
</dbReference>
<evidence type="ECO:0000256" key="1">
    <source>
        <dbReference type="SAM" id="MobiDB-lite"/>
    </source>
</evidence>
<reference evidence="3 4" key="1">
    <citation type="journal article" date="2018" name="Science">
        <title>The opium poppy genome and morphinan production.</title>
        <authorList>
            <person name="Guo L."/>
            <person name="Winzer T."/>
            <person name="Yang X."/>
            <person name="Li Y."/>
            <person name="Ning Z."/>
            <person name="He Z."/>
            <person name="Teodor R."/>
            <person name="Lu Y."/>
            <person name="Bowser T.A."/>
            <person name="Graham I.A."/>
            <person name="Ye K."/>
        </authorList>
    </citation>
    <scope>NUCLEOTIDE SEQUENCE [LARGE SCALE GENOMIC DNA]</scope>
    <source>
        <strain evidence="4">cv. HN1</strain>
        <tissue evidence="3">Leaves</tissue>
    </source>
</reference>
<keyword evidence="4" id="KW-1185">Reference proteome</keyword>
<feature type="compositionally biased region" description="Low complexity" evidence="1">
    <location>
        <begin position="1"/>
        <end position="10"/>
    </location>
</feature>
<sequence>MGCASSSTKKSSSRCQHCQNPLSRSHSMPIHHPAQRKGDSYHLVALTSTTLGSLKLDSIDHHHLDGITFSGSYQDEYDNRNYENSDGKINEFSAEVIQAKTWSNMINETIPKAISRTPIRTPPGEPETINSWELMEGLEDEHSPLRLPPNLLNRCVSYHGSTNYSSKMVDQEEQHLQKPQEVYEPTTPTLQENESASPKPIWLEHEDIDANSNSKIVAEDFDPEMISTLRKALEELSPNNTVINPKTPQENEKVANSLFSKKISNAVAPAKCPPDGENKVVIYFTSLRGVRKTYEDCCNVRVILKGFGYRLDERDVSMHSGFRDELKELLGSEYRGVLPRVFVKGDYIGSNEEVKQLHEDGELEKLLRGCDIDDGVCEACGDVRFVPCERCSGSCKIYYEEECATDYDDEFDSEDREECEEDGGGFQRCPDCNENGIVRCPVCCY</sequence>
<feature type="region of interest" description="Disordered" evidence="1">
    <location>
        <begin position="1"/>
        <end position="36"/>
    </location>
</feature>
<feature type="domain" description="Glutaredoxin" evidence="2">
    <location>
        <begin position="281"/>
        <end position="348"/>
    </location>
</feature>
<organism evidence="3 4">
    <name type="scientific">Papaver somniferum</name>
    <name type="common">Opium poppy</name>
    <dbReference type="NCBI Taxonomy" id="3469"/>
    <lineage>
        <taxon>Eukaryota</taxon>
        <taxon>Viridiplantae</taxon>
        <taxon>Streptophyta</taxon>
        <taxon>Embryophyta</taxon>
        <taxon>Tracheophyta</taxon>
        <taxon>Spermatophyta</taxon>
        <taxon>Magnoliopsida</taxon>
        <taxon>Ranunculales</taxon>
        <taxon>Papaveraceae</taxon>
        <taxon>Papaveroideae</taxon>
        <taxon>Papaver</taxon>
    </lineage>
</organism>
<protein>
    <recommendedName>
        <fullName evidence="2">Glutaredoxin domain-containing protein</fullName>
    </recommendedName>
</protein>
<dbReference type="Proteomes" id="UP000316621">
    <property type="component" value="Chromosome 7"/>
</dbReference>
<dbReference type="InterPro" id="IPR002109">
    <property type="entry name" value="Glutaredoxin"/>
</dbReference>
<evidence type="ECO:0000313" key="3">
    <source>
        <dbReference type="EMBL" id="RZC69880.1"/>
    </source>
</evidence>
<evidence type="ECO:0000259" key="2">
    <source>
        <dbReference type="Pfam" id="PF00462"/>
    </source>
</evidence>
<dbReference type="OMA" id="FANGNDH"/>
<feature type="compositionally biased region" description="Polar residues" evidence="1">
    <location>
        <begin position="14"/>
        <end position="26"/>
    </location>
</feature>
<dbReference type="Gramene" id="RZC69880">
    <property type="protein sequence ID" value="RZC69880"/>
    <property type="gene ID" value="C5167_033020"/>
</dbReference>
<dbReference type="AlphaFoldDB" id="A0A4Y7KBZ5"/>
<dbReference type="STRING" id="3469.A0A4Y7KBZ5"/>
<evidence type="ECO:0000313" key="4">
    <source>
        <dbReference type="Proteomes" id="UP000316621"/>
    </source>
</evidence>
<proteinExistence type="predicted"/>
<dbReference type="Gene3D" id="3.40.30.10">
    <property type="entry name" value="Glutaredoxin"/>
    <property type="match status" value="1"/>
</dbReference>
<dbReference type="Pfam" id="PF00462">
    <property type="entry name" value="Glutaredoxin"/>
    <property type="match status" value="1"/>
</dbReference>
<accession>A0A4Y7KBZ5</accession>
<dbReference type="PROSITE" id="PS51354">
    <property type="entry name" value="GLUTAREDOXIN_2"/>
    <property type="match status" value="1"/>
</dbReference>
<dbReference type="Pfam" id="PF23733">
    <property type="entry name" value="GRXCR1-2_C"/>
    <property type="match status" value="1"/>
</dbReference>